<protein>
    <recommendedName>
        <fullName evidence="4">Malate dehydrogenase</fullName>
    </recommendedName>
</protein>
<feature type="chain" id="PRO_5017377714" description="Malate dehydrogenase" evidence="1">
    <location>
        <begin position="18"/>
        <end position="165"/>
    </location>
</feature>
<dbReference type="InterPro" id="IPR021851">
    <property type="entry name" value="DUF3455"/>
</dbReference>
<accession>A0A395J0K6</accession>
<dbReference type="EMBL" id="QKRW01000008">
    <property type="protein sequence ID" value="RAL66057.1"/>
    <property type="molecule type" value="Genomic_DNA"/>
</dbReference>
<keyword evidence="3" id="KW-1185">Reference proteome</keyword>
<organism evidence="2 3">
    <name type="scientific">Monilinia fructigena</name>
    <dbReference type="NCBI Taxonomy" id="38457"/>
    <lineage>
        <taxon>Eukaryota</taxon>
        <taxon>Fungi</taxon>
        <taxon>Dikarya</taxon>
        <taxon>Ascomycota</taxon>
        <taxon>Pezizomycotina</taxon>
        <taxon>Leotiomycetes</taxon>
        <taxon>Helotiales</taxon>
        <taxon>Sclerotiniaceae</taxon>
        <taxon>Monilinia</taxon>
    </lineage>
</organism>
<sequence>MLSISHLILLLASAVAAVPINTVPTLPLGKNNCAIPSLPVNGGASELPAPTGTLAYVALGRGIQNYTCSAVGAAPAAIGAVANLYDATELAKCDGATFTQFPGIAVYTDLPSSSSASFLGLKPLGKHFFDASGTPTFDLSTISKILYAAKTGDVAAPIKRQPWAC</sequence>
<keyword evidence="1" id="KW-0732">Signal</keyword>
<reference evidence="2 3" key="1">
    <citation type="submission" date="2018-06" db="EMBL/GenBank/DDBJ databases">
        <title>Genome Sequence of the Brown Rot Fungal Pathogen Monilinia fructigena.</title>
        <authorList>
            <person name="Landi L."/>
            <person name="De Miccolis Angelini R.M."/>
            <person name="Pollastro S."/>
            <person name="Abate D."/>
            <person name="Faretra F."/>
            <person name="Romanazzi G."/>
        </authorList>
    </citation>
    <scope>NUCLEOTIDE SEQUENCE [LARGE SCALE GENOMIC DNA]</scope>
    <source>
        <strain evidence="2 3">Mfrg269</strain>
    </source>
</reference>
<evidence type="ECO:0000313" key="3">
    <source>
        <dbReference type="Proteomes" id="UP000249056"/>
    </source>
</evidence>
<evidence type="ECO:0000313" key="2">
    <source>
        <dbReference type="EMBL" id="RAL66057.1"/>
    </source>
</evidence>
<dbReference type="Pfam" id="PF11937">
    <property type="entry name" value="DUF3455"/>
    <property type="match status" value="1"/>
</dbReference>
<evidence type="ECO:0000256" key="1">
    <source>
        <dbReference type="SAM" id="SignalP"/>
    </source>
</evidence>
<dbReference type="PANTHER" id="PTHR35567:SF3">
    <property type="entry name" value="MALATE DEHYDROGENASE"/>
    <property type="match status" value="1"/>
</dbReference>
<proteinExistence type="predicted"/>
<dbReference type="Proteomes" id="UP000249056">
    <property type="component" value="Unassembled WGS sequence"/>
</dbReference>
<dbReference type="PANTHER" id="PTHR35567">
    <property type="entry name" value="MALATE DEHYDROGENASE (AFU_ORTHOLOGUE AFUA_2G13800)"/>
    <property type="match status" value="1"/>
</dbReference>
<feature type="signal peptide" evidence="1">
    <location>
        <begin position="1"/>
        <end position="17"/>
    </location>
</feature>
<dbReference type="AlphaFoldDB" id="A0A395J0K6"/>
<name>A0A395J0K6_9HELO</name>
<comment type="caution">
    <text evidence="2">The sequence shown here is derived from an EMBL/GenBank/DDBJ whole genome shotgun (WGS) entry which is preliminary data.</text>
</comment>
<evidence type="ECO:0008006" key="4">
    <source>
        <dbReference type="Google" id="ProtNLM"/>
    </source>
</evidence>
<gene>
    <name evidence="2" type="ORF">DID88_005718</name>
</gene>
<dbReference type="OrthoDB" id="1859733at2759"/>